<dbReference type="AlphaFoldDB" id="A0A0L6UX24"/>
<gene>
    <name evidence="2" type="ORF">VP01_333g2</name>
</gene>
<accession>A0A0L6UX24</accession>
<dbReference type="EMBL" id="LAVV01008324">
    <property type="protein sequence ID" value="KNZ53106.1"/>
    <property type="molecule type" value="Genomic_DNA"/>
</dbReference>
<evidence type="ECO:0000313" key="3">
    <source>
        <dbReference type="Proteomes" id="UP000037035"/>
    </source>
</evidence>
<feature type="compositionally biased region" description="Polar residues" evidence="1">
    <location>
        <begin position="115"/>
        <end position="125"/>
    </location>
</feature>
<sequence>MSSNNTKNLQANQPPTNSSIINVQSYFRTMLYDTLKQQTEKYKNTIQKMADKLNQFKMAPSSPHNQTILPPARPAESSGATNTRRTPARKSAVMQSSKKKPSKQPVAISKPSAPPKSTETPTTQRAKAVAANVQHQKFCQAQSEPLHLKNGSLSTVKKQPNQMMLEDYPADFIDTKLSVLLNVFSHIYDFSGV</sequence>
<feature type="region of interest" description="Disordered" evidence="1">
    <location>
        <begin position="57"/>
        <end position="127"/>
    </location>
</feature>
<protein>
    <submittedName>
        <fullName evidence="2">Uncharacterized protein</fullName>
    </submittedName>
</protein>
<comment type="caution">
    <text evidence="2">The sequence shown here is derived from an EMBL/GenBank/DDBJ whole genome shotgun (WGS) entry which is preliminary data.</text>
</comment>
<name>A0A0L6UX24_9BASI</name>
<keyword evidence="3" id="KW-1185">Reference proteome</keyword>
<proteinExistence type="predicted"/>
<evidence type="ECO:0000313" key="2">
    <source>
        <dbReference type="EMBL" id="KNZ53106.1"/>
    </source>
</evidence>
<dbReference type="VEuPathDB" id="FungiDB:VP01_333g2"/>
<reference evidence="2 3" key="1">
    <citation type="submission" date="2015-08" db="EMBL/GenBank/DDBJ databases">
        <title>Next Generation Sequencing and Analysis of the Genome of Puccinia sorghi L Schw, the Causal Agent of Maize Common Rust.</title>
        <authorList>
            <person name="Rochi L."/>
            <person name="Burguener G."/>
            <person name="Darino M."/>
            <person name="Turjanski A."/>
            <person name="Kreff E."/>
            <person name="Dieguez M.J."/>
            <person name="Sacco F."/>
        </authorList>
    </citation>
    <scope>NUCLEOTIDE SEQUENCE [LARGE SCALE GENOMIC DNA]</scope>
    <source>
        <strain evidence="2 3">RO10H11247</strain>
    </source>
</reference>
<organism evidence="2 3">
    <name type="scientific">Puccinia sorghi</name>
    <dbReference type="NCBI Taxonomy" id="27349"/>
    <lineage>
        <taxon>Eukaryota</taxon>
        <taxon>Fungi</taxon>
        <taxon>Dikarya</taxon>
        <taxon>Basidiomycota</taxon>
        <taxon>Pucciniomycotina</taxon>
        <taxon>Pucciniomycetes</taxon>
        <taxon>Pucciniales</taxon>
        <taxon>Pucciniaceae</taxon>
        <taxon>Puccinia</taxon>
    </lineage>
</organism>
<evidence type="ECO:0000256" key="1">
    <source>
        <dbReference type="SAM" id="MobiDB-lite"/>
    </source>
</evidence>
<dbReference type="Proteomes" id="UP000037035">
    <property type="component" value="Unassembled WGS sequence"/>
</dbReference>